<keyword evidence="1" id="KW-0067">ATP-binding</keyword>
<reference evidence="1 2" key="1">
    <citation type="journal article" date="2019" name="Philos. Trans. R. Soc. Lond., B, Biol. Sci.">
        <title>Ant behaviour and brain gene expression of defending hosts depend on the ecological success of the intruding social parasite.</title>
        <authorList>
            <person name="Kaur R."/>
            <person name="Stoldt M."/>
            <person name="Jongepier E."/>
            <person name="Feldmeyer B."/>
            <person name="Menzel F."/>
            <person name="Bornberg-Bauer E."/>
            <person name="Foitzik S."/>
        </authorList>
    </citation>
    <scope>NUCLEOTIDE SEQUENCE [LARGE SCALE GENOMIC DNA]</scope>
    <source>
        <tissue evidence="1">Whole body</tissue>
    </source>
</reference>
<accession>A0A4S2L630</accession>
<dbReference type="AlphaFoldDB" id="A0A4S2L630"/>
<keyword evidence="2" id="KW-1185">Reference proteome</keyword>
<gene>
    <name evidence="1" type="ORF">DBV15_06049</name>
</gene>
<sequence length="59" mass="6933">MLDAIMLDDNSCKIHLQESKKLLRPEKSRNSQMCIEFSDLCYSTSTQYPGRRRSETYTL</sequence>
<organism evidence="1 2">
    <name type="scientific">Temnothorax longispinosus</name>
    <dbReference type="NCBI Taxonomy" id="300112"/>
    <lineage>
        <taxon>Eukaryota</taxon>
        <taxon>Metazoa</taxon>
        <taxon>Ecdysozoa</taxon>
        <taxon>Arthropoda</taxon>
        <taxon>Hexapoda</taxon>
        <taxon>Insecta</taxon>
        <taxon>Pterygota</taxon>
        <taxon>Neoptera</taxon>
        <taxon>Endopterygota</taxon>
        <taxon>Hymenoptera</taxon>
        <taxon>Apocrita</taxon>
        <taxon>Aculeata</taxon>
        <taxon>Formicoidea</taxon>
        <taxon>Formicidae</taxon>
        <taxon>Myrmicinae</taxon>
        <taxon>Temnothorax</taxon>
    </lineage>
</organism>
<keyword evidence="1" id="KW-0547">Nucleotide-binding</keyword>
<protein>
    <submittedName>
        <fullName evidence="1">ATP-binding cassette sub-family G member 1</fullName>
    </submittedName>
</protein>
<name>A0A4S2L630_9HYME</name>
<evidence type="ECO:0000313" key="1">
    <source>
        <dbReference type="EMBL" id="TGZ55897.1"/>
    </source>
</evidence>
<evidence type="ECO:0000313" key="2">
    <source>
        <dbReference type="Proteomes" id="UP000310200"/>
    </source>
</evidence>
<dbReference type="EMBL" id="QBLH01000387">
    <property type="protein sequence ID" value="TGZ55897.1"/>
    <property type="molecule type" value="Genomic_DNA"/>
</dbReference>
<dbReference type="Proteomes" id="UP000310200">
    <property type="component" value="Unassembled WGS sequence"/>
</dbReference>
<comment type="caution">
    <text evidence="1">The sequence shown here is derived from an EMBL/GenBank/DDBJ whole genome shotgun (WGS) entry which is preliminary data.</text>
</comment>
<dbReference type="GO" id="GO:0005524">
    <property type="term" value="F:ATP binding"/>
    <property type="evidence" value="ECO:0007669"/>
    <property type="project" value="UniProtKB-KW"/>
</dbReference>
<proteinExistence type="predicted"/>